<reference evidence="2 3" key="1">
    <citation type="submission" date="2019-08" db="EMBL/GenBank/DDBJ databases">
        <title>In-depth cultivation of the pig gut microbiome towards novel bacterial diversity and tailored functional studies.</title>
        <authorList>
            <person name="Wylensek D."/>
            <person name="Hitch T.C.A."/>
            <person name="Clavel T."/>
        </authorList>
    </citation>
    <scope>NUCLEOTIDE SEQUENCE [LARGE SCALE GENOMIC DNA]</scope>
    <source>
        <strain evidence="2 3">LKV-178-WT-2A</strain>
    </source>
</reference>
<feature type="transmembrane region" description="Helical" evidence="1">
    <location>
        <begin position="420"/>
        <end position="442"/>
    </location>
</feature>
<feature type="transmembrane region" description="Helical" evidence="1">
    <location>
        <begin position="358"/>
        <end position="378"/>
    </location>
</feature>
<gene>
    <name evidence="2" type="ORF">FYJ73_15420</name>
</gene>
<feature type="transmembrane region" description="Helical" evidence="1">
    <location>
        <begin position="90"/>
        <end position="109"/>
    </location>
</feature>
<organism evidence="2 3">
    <name type="scientific">Hallella mizrahii</name>
    <dbReference type="NCBI Taxonomy" id="2606637"/>
    <lineage>
        <taxon>Bacteria</taxon>
        <taxon>Pseudomonadati</taxon>
        <taxon>Bacteroidota</taxon>
        <taxon>Bacteroidia</taxon>
        <taxon>Bacteroidales</taxon>
        <taxon>Prevotellaceae</taxon>
        <taxon>Hallella</taxon>
    </lineage>
</organism>
<sequence length="518" mass="60263">MADPMIGRPFAMPMIKPFIPKKVQPWLYLLCAVIFQMVNTVYMGSMQQMVGDLGIMREDVSFIFLCGVVGVAMPFPILFRLKFRYTNRQLELFSISGMIICILLTLALVNFTDVALTLPLMCLLSYCCCFFKLMATFEVFSNIQLWMTPKRHFEIFFPLLYIVVLGDMSASSWMSQQLTYYCGSWQATQWFIVGVLLLVLLFMYTCTQPFRFMKPLPFISIDWLGLALWSAFLLELIWLFNYGEHYNWWDSELWLNVLGAVIVTFYFALQRMRHIHHAYLDYRAFKYKTLWPILFMFGVAELMNSTSTSLESVYTGAIMHWGMMTLSIQNIVAIIGSMTGCLFCLWWMKMLRLPYTRLLTIGFGFLLVYQVCMYFYITPTLNFERLIFPTFIRTFGYAIFFTTLTLYLEELMPFQHFFMGLTIAGFVRNGLVSAIGGGLYGFSLRRHIADNLVSGLPFTVFDSMLMAIKQLYGVTCLIGCAFMLLLMLWHVQPVRSTLKRLPYWNTIGRAMRKELGKE</sequence>
<feature type="transmembrane region" description="Helical" evidence="1">
    <location>
        <begin position="26"/>
        <end position="45"/>
    </location>
</feature>
<dbReference type="Proteomes" id="UP000438914">
    <property type="component" value="Unassembled WGS sequence"/>
</dbReference>
<keyword evidence="1" id="KW-1133">Transmembrane helix</keyword>
<name>A0A7K0KKR8_9BACT</name>
<feature type="transmembrane region" description="Helical" evidence="1">
    <location>
        <begin position="187"/>
        <end position="206"/>
    </location>
</feature>
<keyword evidence="3" id="KW-1185">Reference proteome</keyword>
<feature type="transmembrane region" description="Helical" evidence="1">
    <location>
        <begin position="471"/>
        <end position="491"/>
    </location>
</feature>
<comment type="caution">
    <text evidence="2">The sequence shown here is derived from an EMBL/GenBank/DDBJ whole genome shotgun (WGS) entry which is preliminary data.</text>
</comment>
<dbReference type="RefSeq" id="WP_154535628.1">
    <property type="nucleotide sequence ID" value="NZ_VUNG01000079.1"/>
</dbReference>
<accession>A0A7K0KKR8</accession>
<feature type="transmembrane region" description="Helical" evidence="1">
    <location>
        <begin position="155"/>
        <end position="175"/>
    </location>
</feature>
<feature type="transmembrane region" description="Helical" evidence="1">
    <location>
        <begin position="253"/>
        <end position="269"/>
    </location>
</feature>
<proteinExistence type="predicted"/>
<keyword evidence="1" id="KW-0812">Transmembrane</keyword>
<dbReference type="AlphaFoldDB" id="A0A7K0KKR8"/>
<dbReference type="InterPro" id="IPR036259">
    <property type="entry name" value="MFS_trans_sf"/>
</dbReference>
<feature type="transmembrane region" description="Helical" evidence="1">
    <location>
        <begin position="218"/>
        <end position="241"/>
    </location>
</feature>
<feature type="transmembrane region" description="Helical" evidence="1">
    <location>
        <begin position="60"/>
        <end position="78"/>
    </location>
</feature>
<evidence type="ECO:0000313" key="2">
    <source>
        <dbReference type="EMBL" id="MST86035.1"/>
    </source>
</evidence>
<feature type="transmembrane region" description="Helical" evidence="1">
    <location>
        <begin position="115"/>
        <end position="134"/>
    </location>
</feature>
<feature type="transmembrane region" description="Helical" evidence="1">
    <location>
        <begin position="290"/>
        <end position="307"/>
    </location>
</feature>
<dbReference type="EMBL" id="VUNG01000079">
    <property type="protein sequence ID" value="MST86035.1"/>
    <property type="molecule type" value="Genomic_DNA"/>
</dbReference>
<feature type="transmembrane region" description="Helical" evidence="1">
    <location>
        <begin position="390"/>
        <end position="408"/>
    </location>
</feature>
<evidence type="ECO:0000313" key="3">
    <source>
        <dbReference type="Proteomes" id="UP000438914"/>
    </source>
</evidence>
<evidence type="ECO:0000256" key="1">
    <source>
        <dbReference type="SAM" id="Phobius"/>
    </source>
</evidence>
<keyword evidence="1" id="KW-0472">Membrane</keyword>
<dbReference type="SUPFAM" id="SSF103473">
    <property type="entry name" value="MFS general substrate transporter"/>
    <property type="match status" value="1"/>
</dbReference>
<protein>
    <recommendedName>
        <fullName evidence="4">MFS transporter</fullName>
    </recommendedName>
</protein>
<evidence type="ECO:0008006" key="4">
    <source>
        <dbReference type="Google" id="ProtNLM"/>
    </source>
</evidence>
<feature type="transmembrane region" description="Helical" evidence="1">
    <location>
        <begin position="327"/>
        <end position="346"/>
    </location>
</feature>